<feature type="compositionally biased region" description="Polar residues" evidence="1">
    <location>
        <begin position="25"/>
        <end position="40"/>
    </location>
</feature>
<evidence type="ECO:0000313" key="2">
    <source>
        <dbReference type="EMBL" id="CAI5773848.1"/>
    </source>
</evidence>
<name>A0AA35KAZ8_9SAUR</name>
<gene>
    <name evidence="2" type="ORF">PODLI_1B030509</name>
</gene>
<protein>
    <submittedName>
        <fullName evidence="2">Uncharacterized protein</fullName>
    </submittedName>
</protein>
<evidence type="ECO:0000256" key="1">
    <source>
        <dbReference type="SAM" id="MobiDB-lite"/>
    </source>
</evidence>
<sequence>MCRVSDLTHSRGSYELTREWGSHQKAPTGSPGPQNAQSEVSFGGPRHSCSLPLLHCTGALSAERAPICHYREINQSRAALSSK</sequence>
<evidence type="ECO:0000313" key="3">
    <source>
        <dbReference type="Proteomes" id="UP001178461"/>
    </source>
</evidence>
<keyword evidence="3" id="KW-1185">Reference proteome</keyword>
<dbReference type="EMBL" id="OX395130">
    <property type="protein sequence ID" value="CAI5773848.1"/>
    <property type="molecule type" value="Genomic_DNA"/>
</dbReference>
<reference evidence="2" key="1">
    <citation type="submission" date="2022-12" db="EMBL/GenBank/DDBJ databases">
        <authorList>
            <person name="Alioto T."/>
            <person name="Alioto T."/>
            <person name="Gomez Garrido J."/>
        </authorList>
    </citation>
    <scope>NUCLEOTIDE SEQUENCE</scope>
</reference>
<accession>A0AA35KAZ8</accession>
<organism evidence="2 3">
    <name type="scientific">Podarcis lilfordi</name>
    <name type="common">Lilford's wall lizard</name>
    <dbReference type="NCBI Taxonomy" id="74358"/>
    <lineage>
        <taxon>Eukaryota</taxon>
        <taxon>Metazoa</taxon>
        <taxon>Chordata</taxon>
        <taxon>Craniata</taxon>
        <taxon>Vertebrata</taxon>
        <taxon>Euteleostomi</taxon>
        <taxon>Lepidosauria</taxon>
        <taxon>Squamata</taxon>
        <taxon>Bifurcata</taxon>
        <taxon>Unidentata</taxon>
        <taxon>Episquamata</taxon>
        <taxon>Laterata</taxon>
        <taxon>Lacertibaenia</taxon>
        <taxon>Lacertidae</taxon>
        <taxon>Podarcis</taxon>
    </lineage>
</organism>
<dbReference type="Proteomes" id="UP001178461">
    <property type="component" value="Chromosome 5"/>
</dbReference>
<dbReference type="AlphaFoldDB" id="A0AA35KAZ8"/>
<feature type="region of interest" description="Disordered" evidence="1">
    <location>
        <begin position="1"/>
        <end position="43"/>
    </location>
</feature>
<proteinExistence type="predicted"/>